<dbReference type="PATRIC" id="fig|1813736.3.peg.3411"/>
<dbReference type="GO" id="GO:0043190">
    <property type="term" value="C:ATP-binding cassette (ABC) transporter complex"/>
    <property type="evidence" value="ECO:0007669"/>
    <property type="project" value="InterPro"/>
</dbReference>
<keyword evidence="5 7" id="KW-1133">Transmembrane helix</keyword>
<dbReference type="Pfam" id="PF02405">
    <property type="entry name" value="MlaE"/>
    <property type="match status" value="1"/>
</dbReference>
<evidence type="ECO:0000256" key="4">
    <source>
        <dbReference type="ARBA" id="ARBA00022692"/>
    </source>
</evidence>
<keyword evidence="6 7" id="KW-0472">Membrane</keyword>
<keyword evidence="9" id="KW-1185">Reference proteome</keyword>
<dbReference type="KEGG" id="abac:LuPra_03208"/>
<evidence type="ECO:0000256" key="3">
    <source>
        <dbReference type="ARBA" id="ARBA00022448"/>
    </source>
</evidence>
<reference evidence="9" key="2">
    <citation type="submission" date="2016-04" db="EMBL/GenBank/DDBJ databases">
        <title>First Complete Genome Sequence of a Subdivision 6 Acidobacterium.</title>
        <authorList>
            <person name="Huang S."/>
            <person name="Vieira S."/>
            <person name="Bunk B."/>
            <person name="Riedel T."/>
            <person name="Sproeer C."/>
            <person name="Overmann J."/>
        </authorList>
    </citation>
    <scope>NUCLEOTIDE SEQUENCE [LARGE SCALE GENOMIC DNA]</scope>
    <source>
        <strain evidence="9">DSM 100886 HEG_-6_39</strain>
    </source>
</reference>
<dbReference type="InterPro" id="IPR030802">
    <property type="entry name" value="Permease_MalE"/>
</dbReference>
<dbReference type="PANTHER" id="PTHR30188">
    <property type="entry name" value="ABC TRANSPORTER PERMEASE PROTEIN-RELATED"/>
    <property type="match status" value="1"/>
</dbReference>
<feature type="transmembrane region" description="Helical" evidence="7">
    <location>
        <begin position="233"/>
        <end position="253"/>
    </location>
</feature>
<feature type="transmembrane region" description="Helical" evidence="7">
    <location>
        <begin position="46"/>
        <end position="68"/>
    </location>
</feature>
<dbReference type="PANTHER" id="PTHR30188:SF4">
    <property type="entry name" value="PROTEIN TRIGALACTOSYLDIACYLGLYCEROL 1, CHLOROPLASTIC"/>
    <property type="match status" value="1"/>
</dbReference>
<protein>
    <submittedName>
        <fullName evidence="8">Putative phospholipid ABC transporter permease protein MlaE</fullName>
    </submittedName>
</protein>
<evidence type="ECO:0000256" key="1">
    <source>
        <dbReference type="ARBA" id="ARBA00004141"/>
    </source>
</evidence>
<dbReference type="InterPro" id="IPR003453">
    <property type="entry name" value="ABC_MlaE_roteobac"/>
</dbReference>
<comment type="subcellular location">
    <subcellularLocation>
        <location evidence="1">Membrane</location>
        <topology evidence="1">Multi-pass membrane protein</topology>
    </subcellularLocation>
</comment>
<gene>
    <name evidence="8" type="primary">mlaE</name>
    <name evidence="8" type="ORF">LuPra_03208</name>
</gene>
<keyword evidence="3" id="KW-0813">Transport</keyword>
<accession>A0A143PNC5</accession>
<proteinExistence type="inferred from homology"/>
<dbReference type="OrthoDB" id="9810518at2"/>
<dbReference type="STRING" id="1855912.LuPra_03208"/>
<evidence type="ECO:0000313" key="8">
    <source>
        <dbReference type="EMBL" id="AMY09981.1"/>
    </source>
</evidence>
<dbReference type="NCBIfam" id="TIGR00056">
    <property type="entry name" value="MlaE family lipid ABC transporter permease subunit"/>
    <property type="match status" value="1"/>
</dbReference>
<dbReference type="AlphaFoldDB" id="A0A143PNC5"/>
<dbReference type="EMBL" id="CP015136">
    <property type="protein sequence ID" value="AMY09981.1"/>
    <property type="molecule type" value="Genomic_DNA"/>
</dbReference>
<dbReference type="RefSeq" id="WP_110171671.1">
    <property type="nucleotide sequence ID" value="NZ_CP015136.1"/>
</dbReference>
<dbReference type="GO" id="GO:0005548">
    <property type="term" value="F:phospholipid transporter activity"/>
    <property type="evidence" value="ECO:0007669"/>
    <property type="project" value="TreeGrafter"/>
</dbReference>
<evidence type="ECO:0000313" key="9">
    <source>
        <dbReference type="Proteomes" id="UP000076079"/>
    </source>
</evidence>
<evidence type="ECO:0000256" key="2">
    <source>
        <dbReference type="ARBA" id="ARBA00007556"/>
    </source>
</evidence>
<feature type="transmembrane region" description="Helical" evidence="7">
    <location>
        <begin position="203"/>
        <end position="221"/>
    </location>
</feature>
<evidence type="ECO:0000256" key="5">
    <source>
        <dbReference type="ARBA" id="ARBA00022989"/>
    </source>
</evidence>
<organism evidence="8 9">
    <name type="scientific">Luteitalea pratensis</name>
    <dbReference type="NCBI Taxonomy" id="1855912"/>
    <lineage>
        <taxon>Bacteria</taxon>
        <taxon>Pseudomonadati</taxon>
        <taxon>Acidobacteriota</taxon>
        <taxon>Vicinamibacteria</taxon>
        <taxon>Vicinamibacterales</taxon>
        <taxon>Vicinamibacteraceae</taxon>
        <taxon>Luteitalea</taxon>
    </lineage>
</organism>
<dbReference type="Proteomes" id="UP000076079">
    <property type="component" value="Chromosome"/>
</dbReference>
<comment type="similarity">
    <text evidence="2 7">Belongs to the MlaE permease family.</text>
</comment>
<reference evidence="8 9" key="1">
    <citation type="journal article" date="2016" name="Genome Announc.">
        <title>First Complete Genome Sequence of a Subdivision 6 Acidobacterium Strain.</title>
        <authorList>
            <person name="Huang S."/>
            <person name="Vieira S."/>
            <person name="Bunk B."/>
            <person name="Riedel T."/>
            <person name="Sproer C."/>
            <person name="Overmann J."/>
        </authorList>
    </citation>
    <scope>NUCLEOTIDE SEQUENCE [LARGE SCALE GENOMIC DNA]</scope>
    <source>
        <strain evidence="9">DSM 100886 HEG_-6_39</strain>
    </source>
</reference>
<comment type="caution">
    <text evidence="7">Lacks conserved residue(s) required for the propagation of feature annotation.</text>
</comment>
<name>A0A143PNC5_LUTPR</name>
<feature type="transmembrane region" description="Helical" evidence="7">
    <location>
        <begin position="144"/>
        <end position="168"/>
    </location>
</feature>
<evidence type="ECO:0000256" key="7">
    <source>
        <dbReference type="RuleBase" id="RU362044"/>
    </source>
</evidence>
<evidence type="ECO:0000256" key="6">
    <source>
        <dbReference type="ARBA" id="ARBA00023136"/>
    </source>
</evidence>
<sequence>MQLILIGWAKKAVFEVQEYVKMCTALGRAATSRPFYYRDAIEQLDAIGVGSLTVVLLTGGFTGAVLALQSGMTLDQFGARSVVGRLISASMIKELGPVLTALMVTGRVGSGIAAELGSMAVTDQLNALRALGTDPVRKLALPRVIAGVVMVPILTVISDFVGIVGAWVTTVTQLRVASSVYWNSVVMGLWIQDIWMGLIKPVFLGFALVSIACFVGMRTTGGTQGVGRSTTQAVVAGSVAVLVLDFIITKLLISLLY</sequence>
<keyword evidence="4 7" id="KW-0812">Transmembrane</keyword>